<dbReference type="InterPro" id="IPR027473">
    <property type="entry name" value="L-asparaginase_C"/>
</dbReference>
<dbReference type="SFLD" id="SFLDS00057">
    <property type="entry name" value="Glutaminase/Asparaginase"/>
    <property type="match status" value="1"/>
</dbReference>
<dbReference type="EMBL" id="JADILZ010000084">
    <property type="protein sequence ID" value="MBO8479011.1"/>
    <property type="molecule type" value="Genomic_DNA"/>
</dbReference>
<feature type="active site" evidence="6">
    <location>
        <position position="20"/>
    </location>
</feature>
<dbReference type="InterPro" id="IPR036152">
    <property type="entry name" value="Asp/glu_Ase-like_sf"/>
</dbReference>
<evidence type="ECO:0000256" key="2">
    <source>
        <dbReference type="ARBA" id="ARBA00012920"/>
    </source>
</evidence>
<dbReference type="CDD" id="cd08963">
    <property type="entry name" value="L-asparaginase_I"/>
    <property type="match status" value="1"/>
</dbReference>
<dbReference type="InterPro" id="IPR006034">
    <property type="entry name" value="Asparaginase/glutaminase-like"/>
</dbReference>
<evidence type="ECO:0000313" key="11">
    <source>
        <dbReference type="Proteomes" id="UP000823771"/>
    </source>
</evidence>
<evidence type="ECO:0000313" key="10">
    <source>
        <dbReference type="EMBL" id="MBO8479011.1"/>
    </source>
</evidence>
<keyword evidence="3 10" id="KW-0378">Hydrolase</keyword>
<dbReference type="InterPro" id="IPR006033">
    <property type="entry name" value="AsnA_fam"/>
</dbReference>
<evidence type="ECO:0000259" key="9">
    <source>
        <dbReference type="Pfam" id="PF17763"/>
    </source>
</evidence>
<evidence type="ECO:0000256" key="4">
    <source>
        <dbReference type="PIRSR" id="PIRSR001220-1"/>
    </source>
</evidence>
<dbReference type="EC" id="3.5.1.1" evidence="2"/>
<dbReference type="PROSITE" id="PS00144">
    <property type="entry name" value="ASN_GLN_ASE_1"/>
    <property type="match status" value="1"/>
</dbReference>
<dbReference type="InterPro" id="IPR040919">
    <property type="entry name" value="Asparaginase_C"/>
</dbReference>
<dbReference type="InterPro" id="IPR037152">
    <property type="entry name" value="L-asparaginase_N_sf"/>
</dbReference>
<feature type="binding site" evidence="5">
    <location>
        <begin position="96"/>
        <end position="97"/>
    </location>
    <ligand>
        <name>substrate</name>
    </ligand>
</feature>
<dbReference type="PROSITE" id="PS00917">
    <property type="entry name" value="ASN_GLN_ASE_2"/>
    <property type="match status" value="1"/>
</dbReference>
<accession>A0A9D9NML0</accession>
<sequence length="350" mass="38485">MTRTHTREKASLLLIYTGGTIGMKQDPATQTLRPFDFSQILEEVPELRKFAYRIDSYAFDPIIDSSDVEPGLWQCLAELIYERYSSYDGFVILHGTDTMAYSASALSFMLDNLAKPVIFTGSQLPIGVPRTDGRENLISAVEIAAAKDTGGHALVPEVCIYFDNMLMRGNRTSKVSSDNFTAFRSMNMPPLAEAGISIKYNASLIINPQDWDAGLRISTSLDTRVSILKIHPGITPQVVKNILCGEETRAVIMETYGCGNAPCKEWFMDIVRQATASGKIILNVTQCLSGTVDMTLYSNGKTLLDAGVVSGYDSTTESALGKLFYLMGQTQDNTAVKEMLNQNFKGEISK</sequence>
<dbReference type="PANTHER" id="PTHR11707:SF28">
    <property type="entry name" value="60 KDA LYSOPHOSPHOLIPASE"/>
    <property type="match status" value="1"/>
</dbReference>
<dbReference type="Gene3D" id="3.40.50.1170">
    <property type="entry name" value="L-asparaginase, N-terminal domain"/>
    <property type="match status" value="1"/>
</dbReference>
<comment type="similarity">
    <text evidence="1">Belongs to the asparaginase 1 family.</text>
</comment>
<dbReference type="PROSITE" id="PS51732">
    <property type="entry name" value="ASN_GLN_ASE_3"/>
    <property type="match status" value="1"/>
</dbReference>
<proteinExistence type="inferred from homology"/>
<dbReference type="InterPro" id="IPR041725">
    <property type="entry name" value="L-asparaginase_I"/>
</dbReference>
<dbReference type="AlphaFoldDB" id="A0A9D9NML0"/>
<evidence type="ECO:0000256" key="6">
    <source>
        <dbReference type="PROSITE-ProRule" id="PRU10099"/>
    </source>
</evidence>
<dbReference type="GO" id="GO:0004067">
    <property type="term" value="F:asparaginase activity"/>
    <property type="evidence" value="ECO:0007669"/>
    <property type="project" value="UniProtKB-UniRule"/>
</dbReference>
<dbReference type="PANTHER" id="PTHR11707">
    <property type="entry name" value="L-ASPARAGINASE"/>
    <property type="match status" value="1"/>
</dbReference>
<dbReference type="PIRSF" id="PIRSF001220">
    <property type="entry name" value="L-ASNase_gatD"/>
    <property type="match status" value="1"/>
</dbReference>
<evidence type="ECO:0000259" key="8">
    <source>
        <dbReference type="Pfam" id="PF00710"/>
    </source>
</evidence>
<evidence type="ECO:0000256" key="7">
    <source>
        <dbReference type="PROSITE-ProRule" id="PRU10100"/>
    </source>
</evidence>
<dbReference type="Proteomes" id="UP000823771">
    <property type="component" value="Unassembled WGS sequence"/>
</dbReference>
<dbReference type="Gene3D" id="3.40.50.40">
    <property type="match status" value="1"/>
</dbReference>
<name>A0A9D9NML0_9BACT</name>
<dbReference type="InterPro" id="IPR027475">
    <property type="entry name" value="Asparaginase/glutaminase_AS2"/>
</dbReference>
<evidence type="ECO:0000256" key="1">
    <source>
        <dbReference type="ARBA" id="ARBA00010518"/>
    </source>
</evidence>
<feature type="domain" description="L-asparaginase N-terminal" evidence="8">
    <location>
        <begin position="12"/>
        <end position="203"/>
    </location>
</feature>
<organism evidence="10 11">
    <name type="scientific">Candidatus Cryptobacteroides excrementipullorum</name>
    <dbReference type="NCBI Taxonomy" id="2840761"/>
    <lineage>
        <taxon>Bacteria</taxon>
        <taxon>Pseudomonadati</taxon>
        <taxon>Bacteroidota</taxon>
        <taxon>Bacteroidia</taxon>
        <taxon>Bacteroidales</taxon>
        <taxon>Candidatus Cryptobacteroides</taxon>
    </lineage>
</organism>
<protein>
    <recommendedName>
        <fullName evidence="2">asparaginase</fullName>
        <ecNumber evidence="2">3.5.1.1</ecNumber>
    </recommendedName>
</protein>
<gene>
    <name evidence="10" type="ORF">IAB80_09015</name>
</gene>
<dbReference type="Pfam" id="PF17763">
    <property type="entry name" value="Asparaginase_C"/>
    <property type="match status" value="1"/>
</dbReference>
<dbReference type="GO" id="GO:0009066">
    <property type="term" value="P:aspartate family amino acid metabolic process"/>
    <property type="evidence" value="ECO:0007669"/>
    <property type="project" value="UniProtKB-ARBA"/>
</dbReference>
<dbReference type="PIRSF" id="PIRSF500176">
    <property type="entry name" value="L_ASNase"/>
    <property type="match status" value="1"/>
</dbReference>
<feature type="binding site" evidence="5">
    <location>
        <position position="65"/>
    </location>
    <ligand>
        <name>substrate</name>
    </ligand>
</feature>
<dbReference type="PRINTS" id="PR00139">
    <property type="entry name" value="ASNGLNASE"/>
</dbReference>
<dbReference type="FunFam" id="3.40.50.1170:FF:000001">
    <property type="entry name" value="L-asparaginase 2"/>
    <property type="match status" value="1"/>
</dbReference>
<dbReference type="InterPro" id="IPR027474">
    <property type="entry name" value="L-asparaginase_N"/>
</dbReference>
<dbReference type="SUPFAM" id="SSF53774">
    <property type="entry name" value="Glutaminase/Asparaginase"/>
    <property type="match status" value="1"/>
</dbReference>
<dbReference type="Pfam" id="PF00710">
    <property type="entry name" value="Asparaginase"/>
    <property type="match status" value="1"/>
</dbReference>
<feature type="domain" description="Asparaginase/glutaminase C-terminal" evidence="9">
    <location>
        <begin position="224"/>
        <end position="339"/>
    </location>
</feature>
<dbReference type="SMART" id="SM00870">
    <property type="entry name" value="Asparaginase"/>
    <property type="match status" value="1"/>
</dbReference>
<dbReference type="InterPro" id="IPR020827">
    <property type="entry name" value="Asparaginase/glutaminase_AS1"/>
</dbReference>
<evidence type="ECO:0000256" key="5">
    <source>
        <dbReference type="PIRSR" id="PIRSR001220-2"/>
    </source>
</evidence>
<dbReference type="FunFam" id="3.40.50.40:FF:000001">
    <property type="entry name" value="L-asparaginase 1"/>
    <property type="match status" value="1"/>
</dbReference>
<reference evidence="10" key="2">
    <citation type="journal article" date="2021" name="PeerJ">
        <title>Extensive microbial diversity within the chicken gut microbiome revealed by metagenomics and culture.</title>
        <authorList>
            <person name="Gilroy R."/>
            <person name="Ravi A."/>
            <person name="Getino M."/>
            <person name="Pursley I."/>
            <person name="Horton D.L."/>
            <person name="Alikhan N.F."/>
            <person name="Baker D."/>
            <person name="Gharbi K."/>
            <person name="Hall N."/>
            <person name="Watson M."/>
            <person name="Adriaenssens E.M."/>
            <person name="Foster-Nyarko E."/>
            <person name="Jarju S."/>
            <person name="Secka A."/>
            <person name="Antonio M."/>
            <person name="Oren A."/>
            <person name="Chaudhuri R.R."/>
            <person name="La Ragione R."/>
            <person name="Hildebrand F."/>
            <person name="Pallen M.J."/>
        </authorList>
    </citation>
    <scope>NUCLEOTIDE SEQUENCE</scope>
    <source>
        <strain evidence="10">2478</strain>
    </source>
</reference>
<reference evidence="10" key="1">
    <citation type="submission" date="2020-10" db="EMBL/GenBank/DDBJ databases">
        <authorList>
            <person name="Gilroy R."/>
        </authorList>
    </citation>
    <scope>NUCLEOTIDE SEQUENCE</scope>
    <source>
        <strain evidence="10">2478</strain>
    </source>
</reference>
<feature type="active site" description="O-isoaspartyl threonine intermediate" evidence="4">
    <location>
        <position position="20"/>
    </location>
</feature>
<feature type="active site" evidence="7">
    <location>
        <position position="96"/>
    </location>
</feature>
<evidence type="ECO:0000256" key="3">
    <source>
        <dbReference type="ARBA" id="ARBA00022801"/>
    </source>
</evidence>
<comment type="caution">
    <text evidence="10">The sequence shown here is derived from an EMBL/GenBank/DDBJ whole genome shotgun (WGS) entry which is preliminary data.</text>
</comment>
<dbReference type="NCBIfam" id="TIGR00519">
    <property type="entry name" value="asnASE_I"/>
    <property type="match status" value="1"/>
</dbReference>